<dbReference type="Proteomes" id="UP000618926">
    <property type="component" value="Unassembled WGS sequence"/>
</dbReference>
<name>A0ABR9NXG1_9BACT</name>
<gene>
    <name evidence="2" type="ORF">IIE05_13355</name>
</gene>
<dbReference type="RefSeq" id="WP_192905770.1">
    <property type="nucleotide sequence ID" value="NZ_JADBFD010000019.1"/>
</dbReference>
<evidence type="ECO:0000313" key="3">
    <source>
        <dbReference type="Proteomes" id="UP000618926"/>
    </source>
</evidence>
<sequence>MIRITSKQAGFRRCGVAHPAEPTDYPDDRFTAKDLAVLKAEPMLVVEEIAEEKEPGQKGKK</sequence>
<dbReference type="InterPro" id="IPR041227">
    <property type="entry name" value="FluMu_N"/>
</dbReference>
<dbReference type="Gene3D" id="3.40.5.80">
    <property type="match status" value="1"/>
</dbReference>
<proteinExistence type="predicted"/>
<accession>A0ABR9NXG1</accession>
<comment type="caution">
    <text evidence="2">The sequence shown here is derived from an EMBL/GenBank/DDBJ whole genome shotgun (WGS) entry which is preliminary data.</text>
</comment>
<feature type="domain" description="Mu-like prophage FluMu N-terminal" evidence="1">
    <location>
        <begin position="4"/>
        <end position="50"/>
    </location>
</feature>
<evidence type="ECO:0000313" key="2">
    <source>
        <dbReference type="EMBL" id="MBE2888951.1"/>
    </source>
</evidence>
<evidence type="ECO:0000259" key="1">
    <source>
        <dbReference type="Pfam" id="PF17891"/>
    </source>
</evidence>
<dbReference type="EMBL" id="JADBFD010000019">
    <property type="protein sequence ID" value="MBE2888951.1"/>
    <property type="molecule type" value="Genomic_DNA"/>
</dbReference>
<protein>
    <recommendedName>
        <fullName evidence="1">Mu-like prophage FluMu N-terminal domain-containing protein</fullName>
    </recommendedName>
</protein>
<dbReference type="SUPFAM" id="SSF160059">
    <property type="entry name" value="PriA/YqbF domain"/>
    <property type="match status" value="1"/>
</dbReference>
<organism evidence="2 3">
    <name type="scientific">Geobacter anodireducens</name>
    <dbReference type="NCBI Taxonomy" id="1340425"/>
    <lineage>
        <taxon>Bacteria</taxon>
        <taxon>Pseudomonadati</taxon>
        <taxon>Thermodesulfobacteriota</taxon>
        <taxon>Desulfuromonadia</taxon>
        <taxon>Geobacterales</taxon>
        <taxon>Geobacteraceae</taxon>
        <taxon>Geobacter</taxon>
    </lineage>
</organism>
<keyword evidence="3" id="KW-1185">Reference proteome</keyword>
<reference evidence="2 3" key="1">
    <citation type="submission" date="2020-10" db="EMBL/GenBank/DDBJ databases">
        <title>Investigation of anaerobic biodegradation of phenanthrene by a sulfate-dependent Geobacter anodireducens strain PheS2.</title>
        <authorList>
            <person name="Zhang Z."/>
        </authorList>
    </citation>
    <scope>NUCLEOTIDE SEQUENCE [LARGE SCALE GENOMIC DNA]</scope>
    <source>
        <strain evidence="2 3">PheS2</strain>
    </source>
</reference>
<dbReference type="Pfam" id="PF17891">
    <property type="entry name" value="FluMu_N"/>
    <property type="match status" value="1"/>
</dbReference>